<dbReference type="InterPro" id="IPR036388">
    <property type="entry name" value="WH-like_DNA-bd_sf"/>
</dbReference>
<dbReference type="EMBL" id="CP000922">
    <property type="protein sequence ID" value="ACJ33204.1"/>
    <property type="molecule type" value="Genomic_DNA"/>
</dbReference>
<reference evidence="7 8" key="1">
    <citation type="journal article" date="2008" name="Genome Biol.">
        <title>Encapsulated in silica: genome, proteome and physiology of the thermophilic bacterium Anoxybacillus flavithermus WK1.</title>
        <authorList>
            <person name="Saw J.H."/>
            <person name="Mountain B.W."/>
            <person name="Feng L."/>
            <person name="Omelchenko M.V."/>
            <person name="Hou S."/>
            <person name="Saito J.A."/>
            <person name="Stott M.B."/>
            <person name="Li D."/>
            <person name="Zhao G."/>
            <person name="Wu J."/>
            <person name="Galperin M.Y."/>
            <person name="Koonin E.V."/>
            <person name="Makarova K.S."/>
            <person name="Wolf Y.I."/>
            <person name="Rigden D.J."/>
            <person name="Dunfield P.F."/>
            <person name="Wang L."/>
            <person name="Alam M."/>
        </authorList>
    </citation>
    <scope>NUCLEOTIDE SEQUENCE [LARGE SCALE GENOMIC DNA]</scope>
    <source>
        <strain evidence="8">DSM 21510 / WK1</strain>
    </source>
</reference>
<keyword evidence="3" id="KW-0010">Activator</keyword>
<dbReference type="Proteomes" id="UP000000742">
    <property type="component" value="Chromosome"/>
</dbReference>
<name>B7GKB9_ANOFW</name>
<protein>
    <submittedName>
        <fullName evidence="7">Transcriptional regulator, Crp family</fullName>
    </submittedName>
</protein>
<dbReference type="InterPro" id="IPR014710">
    <property type="entry name" value="RmlC-like_jellyroll"/>
</dbReference>
<dbReference type="KEGG" id="afl:Aflv_0826"/>
<evidence type="ECO:0000256" key="4">
    <source>
        <dbReference type="ARBA" id="ARBA00023163"/>
    </source>
</evidence>
<dbReference type="PANTHER" id="PTHR24567">
    <property type="entry name" value="CRP FAMILY TRANSCRIPTIONAL REGULATORY PROTEIN"/>
    <property type="match status" value="1"/>
</dbReference>
<dbReference type="InterPro" id="IPR018490">
    <property type="entry name" value="cNMP-bd_dom_sf"/>
</dbReference>
<dbReference type="InterPro" id="IPR036390">
    <property type="entry name" value="WH_DNA-bd_sf"/>
</dbReference>
<keyword evidence="2" id="KW-0238">DNA-binding</keyword>
<dbReference type="Gene3D" id="1.10.10.10">
    <property type="entry name" value="Winged helix-like DNA-binding domain superfamily/Winged helix DNA-binding domain"/>
    <property type="match status" value="1"/>
</dbReference>
<dbReference type="InterPro" id="IPR050397">
    <property type="entry name" value="Env_Response_Regulators"/>
</dbReference>
<dbReference type="GO" id="GO:0005829">
    <property type="term" value="C:cytosol"/>
    <property type="evidence" value="ECO:0007669"/>
    <property type="project" value="TreeGrafter"/>
</dbReference>
<dbReference type="SUPFAM" id="SSF51206">
    <property type="entry name" value="cAMP-binding domain-like"/>
    <property type="match status" value="1"/>
</dbReference>
<dbReference type="PRINTS" id="PR00034">
    <property type="entry name" value="HTHCRP"/>
</dbReference>
<dbReference type="Pfam" id="PF13545">
    <property type="entry name" value="HTH_Crp_2"/>
    <property type="match status" value="1"/>
</dbReference>
<evidence type="ECO:0000313" key="8">
    <source>
        <dbReference type="Proteomes" id="UP000000742"/>
    </source>
</evidence>
<organism evidence="7 8">
    <name type="scientific">Anoxybacillus flavithermus (strain DSM 21510 / WK1)</name>
    <dbReference type="NCBI Taxonomy" id="491915"/>
    <lineage>
        <taxon>Bacteria</taxon>
        <taxon>Bacillati</taxon>
        <taxon>Bacillota</taxon>
        <taxon>Bacilli</taxon>
        <taxon>Bacillales</taxon>
        <taxon>Anoxybacillaceae</taxon>
        <taxon>Anoxybacillus</taxon>
    </lineage>
</organism>
<evidence type="ECO:0000256" key="3">
    <source>
        <dbReference type="ARBA" id="ARBA00023159"/>
    </source>
</evidence>
<dbReference type="PROSITE" id="PS50042">
    <property type="entry name" value="CNMP_BINDING_3"/>
    <property type="match status" value="1"/>
</dbReference>
<feature type="domain" description="HTH crp-type" evidence="6">
    <location>
        <begin position="162"/>
        <end position="235"/>
    </location>
</feature>
<dbReference type="HOGENOM" id="CLU_075053_3_2_9"/>
<sequence>MSYTASCFSVLGGECMHWVKEQLKTISLFSQLSDEELNAIVHIATVRTCKPKTLVFMQGDQLDRVFFIVRGTVKIYKTDVSGKEQIVSILHEGEMFPHTGFFRRGTYPAHAEIMNETTLIVIPMEQFEQTLMCYPQLCIKLFRIMGEKIIELQTRLEELVFHNTAEQLARLFIRLAKTSGVYVKGRYRLKATLTTRELANMIGTARETVSRVLSQMKQQGVVTTDDDGYYIIDVEALQQKR</sequence>
<dbReference type="PANTHER" id="PTHR24567:SF74">
    <property type="entry name" value="HTH-TYPE TRANSCRIPTIONAL REGULATOR ARCR"/>
    <property type="match status" value="1"/>
</dbReference>
<dbReference type="eggNOG" id="COG0664">
    <property type="taxonomic scope" value="Bacteria"/>
</dbReference>
<dbReference type="PROSITE" id="PS51063">
    <property type="entry name" value="HTH_CRP_2"/>
    <property type="match status" value="1"/>
</dbReference>
<keyword evidence="4" id="KW-0804">Transcription</keyword>
<feature type="domain" description="Cyclic nucleotide-binding" evidence="5">
    <location>
        <begin position="28"/>
        <end position="132"/>
    </location>
</feature>
<gene>
    <name evidence="7" type="ordered locus">Aflv_0826</name>
</gene>
<evidence type="ECO:0000256" key="2">
    <source>
        <dbReference type="ARBA" id="ARBA00023125"/>
    </source>
</evidence>
<dbReference type="CDD" id="cd00092">
    <property type="entry name" value="HTH_CRP"/>
    <property type="match status" value="1"/>
</dbReference>
<dbReference type="GO" id="GO:0003700">
    <property type="term" value="F:DNA-binding transcription factor activity"/>
    <property type="evidence" value="ECO:0007669"/>
    <property type="project" value="TreeGrafter"/>
</dbReference>
<evidence type="ECO:0000313" key="7">
    <source>
        <dbReference type="EMBL" id="ACJ33204.1"/>
    </source>
</evidence>
<dbReference type="SUPFAM" id="SSF46785">
    <property type="entry name" value="Winged helix' DNA-binding domain"/>
    <property type="match status" value="1"/>
</dbReference>
<dbReference type="SMART" id="SM00100">
    <property type="entry name" value="cNMP"/>
    <property type="match status" value="1"/>
</dbReference>
<dbReference type="InterPro" id="IPR000595">
    <property type="entry name" value="cNMP-bd_dom"/>
</dbReference>
<dbReference type="SMART" id="SM00419">
    <property type="entry name" value="HTH_CRP"/>
    <property type="match status" value="1"/>
</dbReference>
<dbReference type="STRING" id="491915.Aflv_0826"/>
<dbReference type="InterPro" id="IPR012318">
    <property type="entry name" value="HTH_CRP"/>
</dbReference>
<dbReference type="AlphaFoldDB" id="B7GKB9"/>
<evidence type="ECO:0000259" key="5">
    <source>
        <dbReference type="PROSITE" id="PS50042"/>
    </source>
</evidence>
<dbReference type="GO" id="GO:0003677">
    <property type="term" value="F:DNA binding"/>
    <property type="evidence" value="ECO:0007669"/>
    <property type="project" value="UniProtKB-KW"/>
</dbReference>
<dbReference type="CDD" id="cd00038">
    <property type="entry name" value="CAP_ED"/>
    <property type="match status" value="1"/>
</dbReference>
<proteinExistence type="predicted"/>
<dbReference type="Gene3D" id="2.60.120.10">
    <property type="entry name" value="Jelly Rolls"/>
    <property type="match status" value="1"/>
</dbReference>
<accession>B7GKB9</accession>
<evidence type="ECO:0000256" key="1">
    <source>
        <dbReference type="ARBA" id="ARBA00023015"/>
    </source>
</evidence>
<keyword evidence="1" id="KW-0805">Transcription regulation</keyword>
<dbReference type="Pfam" id="PF00027">
    <property type="entry name" value="cNMP_binding"/>
    <property type="match status" value="1"/>
</dbReference>
<evidence type="ECO:0000259" key="6">
    <source>
        <dbReference type="PROSITE" id="PS51063"/>
    </source>
</evidence>